<dbReference type="GO" id="GO:0043190">
    <property type="term" value="C:ATP-binding cassette (ABC) transporter complex"/>
    <property type="evidence" value="ECO:0007669"/>
    <property type="project" value="InterPro"/>
</dbReference>
<evidence type="ECO:0000313" key="10">
    <source>
        <dbReference type="Proteomes" id="UP001288320"/>
    </source>
</evidence>
<dbReference type="PROSITE" id="PS01040">
    <property type="entry name" value="SBP_BACTERIAL_5"/>
    <property type="match status" value="1"/>
</dbReference>
<dbReference type="InterPro" id="IPR000914">
    <property type="entry name" value="SBP_5_dom"/>
</dbReference>
<reference evidence="7 9" key="1">
    <citation type="submission" date="2023-10" db="EMBL/GenBank/DDBJ databases">
        <title>Whole Genome based description of the genera Actinobaculum and Actinotignum reveals a complex phylogenetic relationship within the species included in the genus Actinotignum.</title>
        <authorList>
            <person name="Jensen C.S."/>
            <person name="Dargis R."/>
            <person name="Kemp M."/>
            <person name="Christensen J.J."/>
        </authorList>
    </citation>
    <scope>NUCLEOTIDE SEQUENCE</scope>
    <source>
        <strain evidence="8 9">SLA_B089</strain>
        <strain evidence="7">SLA_B245</strain>
    </source>
</reference>
<gene>
    <name evidence="7" type="ORF">R6G74_00750</name>
    <name evidence="8" type="ORF">R6P33_01515</name>
</gene>
<dbReference type="GO" id="GO:1904680">
    <property type="term" value="F:peptide transmembrane transporter activity"/>
    <property type="evidence" value="ECO:0007669"/>
    <property type="project" value="TreeGrafter"/>
</dbReference>
<feature type="chain" id="PRO_5043353634" evidence="5">
    <location>
        <begin position="28"/>
        <end position="509"/>
    </location>
</feature>
<evidence type="ECO:0000256" key="2">
    <source>
        <dbReference type="ARBA" id="ARBA00005695"/>
    </source>
</evidence>
<dbReference type="RefSeq" id="WP_180948628.1">
    <property type="nucleotide sequence ID" value="NZ_CAUPFC010000001.1"/>
</dbReference>
<dbReference type="Proteomes" id="UP001284901">
    <property type="component" value="Unassembled WGS sequence"/>
</dbReference>
<dbReference type="PIRSF" id="PIRSF002741">
    <property type="entry name" value="MppA"/>
    <property type="match status" value="1"/>
</dbReference>
<organism evidence="7 10">
    <name type="scientific">Actinotignum timonense</name>
    <dbReference type="NCBI Taxonomy" id="1870995"/>
    <lineage>
        <taxon>Bacteria</taxon>
        <taxon>Bacillati</taxon>
        <taxon>Actinomycetota</taxon>
        <taxon>Actinomycetes</taxon>
        <taxon>Actinomycetales</taxon>
        <taxon>Actinomycetaceae</taxon>
        <taxon>Actinotignum</taxon>
    </lineage>
</organism>
<dbReference type="Proteomes" id="UP001288320">
    <property type="component" value="Unassembled WGS sequence"/>
</dbReference>
<accession>A0AAW9HA16</accession>
<dbReference type="EMBL" id="JAWNFV010000001">
    <property type="protein sequence ID" value="MDY5139849.1"/>
    <property type="molecule type" value="Genomic_DNA"/>
</dbReference>
<keyword evidence="3 5" id="KW-0732">Signal</keyword>
<proteinExistence type="inferred from homology"/>
<keyword evidence="9" id="KW-1185">Reference proteome</keyword>
<evidence type="ECO:0000256" key="5">
    <source>
        <dbReference type="SAM" id="SignalP"/>
    </source>
</evidence>
<comment type="similarity">
    <text evidence="2">Belongs to the bacterial solute-binding protein 5 family.</text>
</comment>
<dbReference type="PANTHER" id="PTHR30290">
    <property type="entry name" value="PERIPLASMIC BINDING COMPONENT OF ABC TRANSPORTER"/>
    <property type="match status" value="1"/>
</dbReference>
<evidence type="ECO:0000259" key="6">
    <source>
        <dbReference type="Pfam" id="PF00496"/>
    </source>
</evidence>
<feature type="signal peptide" evidence="5">
    <location>
        <begin position="1"/>
        <end position="27"/>
    </location>
</feature>
<feature type="domain" description="Solute-binding protein family 5" evidence="6">
    <location>
        <begin position="89"/>
        <end position="438"/>
    </location>
</feature>
<dbReference type="InterPro" id="IPR039424">
    <property type="entry name" value="SBP_5"/>
</dbReference>
<dbReference type="GeneID" id="92813878"/>
<evidence type="ECO:0000256" key="4">
    <source>
        <dbReference type="SAM" id="MobiDB-lite"/>
    </source>
</evidence>
<evidence type="ECO:0000313" key="9">
    <source>
        <dbReference type="Proteomes" id="UP001284901"/>
    </source>
</evidence>
<dbReference type="PANTHER" id="PTHR30290:SF38">
    <property type="entry name" value="D,D-DIPEPTIDE-BINDING PERIPLASMIC PROTEIN DDPA-RELATED"/>
    <property type="match status" value="1"/>
</dbReference>
<dbReference type="GO" id="GO:0042597">
    <property type="term" value="C:periplasmic space"/>
    <property type="evidence" value="ECO:0007669"/>
    <property type="project" value="UniProtKB-ARBA"/>
</dbReference>
<evidence type="ECO:0000313" key="7">
    <source>
        <dbReference type="EMBL" id="MDY5139849.1"/>
    </source>
</evidence>
<evidence type="ECO:0000256" key="3">
    <source>
        <dbReference type="ARBA" id="ARBA00022729"/>
    </source>
</evidence>
<sequence>MKRLAGVALLVAGLALSGCSTNPPSDAASSPASGPAPVQNANPDASVHVGFILEPTGLDPTSVSGAALDQLVIDNVYEGLTRRAENGDILPALATSWDISEDGLTYTFHLREGVKFHDGSDFDAADVVATLEASAAEGSKNPDHKLMRTFKSAQASDPHTVVVTLSEPNMNFLDSMSTDAAMMVPSDNTVDLNKESNGTGPFTIGEWKTGSTITLERNDNYWGDPAGTKEVVYHYYADQTAAANALASGQIDILTTQNTDTVERFAADPAIITSQGTETSWMTLGFNHSNPALANKDVRTAIRKGIDKDGLITALGGTMVRVGSMVSPGMAWWSDSLNDIDSYDPQAARELLKKAGFENLSLNLRVANNYDSAISEYVAAQLKEIGINVTIDRMEFSSWLDEVYRGGNYDLTMVLHVDPWTLTYYSNPSYYWHYDSAQAQQLNKEAMTASSLEERDKKLGELAAFVSEDAASDWLYSPKAIIFSREGVSGFPTNRTGSRFYAADIQVAR</sequence>
<dbReference type="InterPro" id="IPR030678">
    <property type="entry name" value="Peptide/Ni-bd"/>
</dbReference>
<feature type="region of interest" description="Disordered" evidence="4">
    <location>
        <begin position="21"/>
        <end position="41"/>
    </location>
</feature>
<dbReference type="SUPFAM" id="SSF53850">
    <property type="entry name" value="Periplasmic binding protein-like II"/>
    <property type="match status" value="1"/>
</dbReference>
<dbReference type="AlphaFoldDB" id="A0AAW9HA16"/>
<dbReference type="Gene3D" id="3.40.190.10">
    <property type="entry name" value="Periplasmic binding protein-like II"/>
    <property type="match status" value="1"/>
</dbReference>
<evidence type="ECO:0000256" key="1">
    <source>
        <dbReference type="ARBA" id="ARBA00004193"/>
    </source>
</evidence>
<dbReference type="InterPro" id="IPR023765">
    <property type="entry name" value="SBP_5_CS"/>
</dbReference>
<dbReference type="PROSITE" id="PS51257">
    <property type="entry name" value="PROKAR_LIPOPROTEIN"/>
    <property type="match status" value="1"/>
</dbReference>
<dbReference type="Pfam" id="PF00496">
    <property type="entry name" value="SBP_bac_5"/>
    <property type="match status" value="1"/>
</dbReference>
<evidence type="ECO:0000313" key="8">
    <source>
        <dbReference type="EMBL" id="MDY5145700.1"/>
    </source>
</evidence>
<dbReference type="Gene3D" id="3.10.105.10">
    <property type="entry name" value="Dipeptide-binding Protein, Domain 3"/>
    <property type="match status" value="1"/>
</dbReference>
<dbReference type="GO" id="GO:0015833">
    <property type="term" value="P:peptide transport"/>
    <property type="evidence" value="ECO:0007669"/>
    <property type="project" value="TreeGrafter"/>
</dbReference>
<dbReference type="EMBL" id="JAWNFY010000003">
    <property type="protein sequence ID" value="MDY5145700.1"/>
    <property type="molecule type" value="Genomic_DNA"/>
</dbReference>
<protein>
    <submittedName>
        <fullName evidence="7">ABC transporter substrate-binding protein</fullName>
    </submittedName>
</protein>
<comment type="caution">
    <text evidence="7">The sequence shown here is derived from an EMBL/GenBank/DDBJ whole genome shotgun (WGS) entry which is preliminary data.</text>
</comment>
<feature type="compositionally biased region" description="Low complexity" evidence="4">
    <location>
        <begin position="23"/>
        <end position="37"/>
    </location>
</feature>
<comment type="subcellular location">
    <subcellularLocation>
        <location evidence="1">Cell membrane</location>
        <topology evidence="1">Lipid-anchor</topology>
    </subcellularLocation>
</comment>
<name>A0AAW9HA16_9ACTO</name>